<accession>A0A2M7XB08</accession>
<dbReference type="PANTHER" id="PTHR34293">
    <property type="entry name" value="HTH-TYPE TRANSCRIPTIONAL REGULATOR TRMBL2"/>
    <property type="match status" value="1"/>
</dbReference>
<evidence type="ECO:0000259" key="1">
    <source>
        <dbReference type="Pfam" id="PF01978"/>
    </source>
</evidence>
<dbReference type="Gene3D" id="1.10.10.10">
    <property type="entry name" value="Winged helix-like DNA-binding domain superfamily/Winged helix DNA-binding domain"/>
    <property type="match status" value="1"/>
</dbReference>
<dbReference type="InterPro" id="IPR002831">
    <property type="entry name" value="Tscrpt_reg_TrmB_N"/>
</dbReference>
<dbReference type="InterPro" id="IPR036388">
    <property type="entry name" value="WH-like_DNA-bd_sf"/>
</dbReference>
<dbReference type="EMBL" id="PFWU01000052">
    <property type="protein sequence ID" value="PJA45049.1"/>
    <property type="molecule type" value="Genomic_DNA"/>
</dbReference>
<protein>
    <recommendedName>
        <fullName evidence="1">Transcription regulator TrmB N-terminal domain-containing protein</fullName>
    </recommendedName>
</protein>
<dbReference type="Pfam" id="PF01978">
    <property type="entry name" value="TrmB"/>
    <property type="match status" value="1"/>
</dbReference>
<name>A0A2M7XB08_9BACT</name>
<gene>
    <name evidence="2" type="ORF">CO174_05185</name>
</gene>
<dbReference type="InterPro" id="IPR036390">
    <property type="entry name" value="WH_DNA-bd_sf"/>
</dbReference>
<dbReference type="SUPFAM" id="SSF46785">
    <property type="entry name" value="Winged helix' DNA-binding domain"/>
    <property type="match status" value="1"/>
</dbReference>
<feature type="domain" description="Transcription regulator TrmB N-terminal" evidence="1">
    <location>
        <begin position="29"/>
        <end position="94"/>
    </location>
</feature>
<dbReference type="InterPro" id="IPR051797">
    <property type="entry name" value="TrmB-like"/>
</dbReference>
<reference evidence="3" key="1">
    <citation type="submission" date="2017-09" db="EMBL/GenBank/DDBJ databases">
        <title>Depth-based differentiation of microbial function through sediment-hosted aquifers and enrichment of novel symbionts in the deep terrestrial subsurface.</title>
        <authorList>
            <person name="Probst A.J."/>
            <person name="Ladd B."/>
            <person name="Jarett J.K."/>
            <person name="Geller-Mcgrath D.E."/>
            <person name="Sieber C.M.K."/>
            <person name="Emerson J.B."/>
            <person name="Anantharaman K."/>
            <person name="Thomas B.C."/>
            <person name="Malmstrom R."/>
            <person name="Stieglmeier M."/>
            <person name="Klingl A."/>
            <person name="Woyke T."/>
            <person name="Ryan C.M."/>
            <person name="Banfield J.F."/>
        </authorList>
    </citation>
    <scope>NUCLEOTIDE SEQUENCE [LARGE SCALE GENOMIC DNA]</scope>
</reference>
<evidence type="ECO:0000313" key="2">
    <source>
        <dbReference type="EMBL" id="PJA45049.1"/>
    </source>
</evidence>
<proteinExistence type="predicted"/>
<dbReference type="PANTHER" id="PTHR34293:SF1">
    <property type="entry name" value="HTH-TYPE TRANSCRIPTIONAL REGULATOR TRMBL2"/>
    <property type="match status" value="1"/>
</dbReference>
<sequence>MVNILTPQPTCGTLKYMKMDYPKELIRGLEAYGLDSKEANVYLAALELGPTTVLELSRRVNLPRTTLYPILERLCLHGVFQVGKRKKTTVYTPETPKRLSDQMSDRSRELEKALPSLELLQDTAEGGPGVTFYEGTDGFKRLWKQLLDSGVKDYRLITSGTGLLDYVKIPYLVERVIAERLKRGIRSRQLIPLNRESKRIVEHDPEELRESRFLPSDVTLPATVIIFADQVAFITTRRENTMILLASGDVAKTYETLFDLVWEKAEIPSTV</sequence>
<organism evidence="2 3">
    <name type="scientific">Candidatus Uhrbacteria bacterium CG_4_9_14_3_um_filter_50_9</name>
    <dbReference type="NCBI Taxonomy" id="1975035"/>
    <lineage>
        <taxon>Bacteria</taxon>
        <taxon>Candidatus Uhriibacteriota</taxon>
    </lineage>
</organism>
<comment type="caution">
    <text evidence="2">The sequence shown here is derived from an EMBL/GenBank/DDBJ whole genome shotgun (WGS) entry which is preliminary data.</text>
</comment>
<dbReference type="Proteomes" id="UP000229385">
    <property type="component" value="Unassembled WGS sequence"/>
</dbReference>
<dbReference type="AlphaFoldDB" id="A0A2M7XB08"/>
<evidence type="ECO:0000313" key="3">
    <source>
        <dbReference type="Proteomes" id="UP000229385"/>
    </source>
</evidence>